<dbReference type="SUPFAM" id="SSF103473">
    <property type="entry name" value="MFS general substrate transporter"/>
    <property type="match status" value="1"/>
</dbReference>
<organism evidence="9 10">
    <name type="scientific">Phoxinus phoxinus</name>
    <name type="common">Eurasian minnow</name>
    <dbReference type="NCBI Taxonomy" id="58324"/>
    <lineage>
        <taxon>Eukaryota</taxon>
        <taxon>Metazoa</taxon>
        <taxon>Chordata</taxon>
        <taxon>Craniata</taxon>
        <taxon>Vertebrata</taxon>
        <taxon>Euteleostomi</taxon>
        <taxon>Actinopterygii</taxon>
        <taxon>Neopterygii</taxon>
        <taxon>Teleostei</taxon>
        <taxon>Ostariophysi</taxon>
        <taxon>Cypriniformes</taxon>
        <taxon>Leuciscidae</taxon>
        <taxon>Phoxininae</taxon>
        <taxon>Phoxinus</taxon>
    </lineage>
</organism>
<feature type="transmembrane region" description="Helical" evidence="8">
    <location>
        <begin position="325"/>
        <end position="345"/>
    </location>
</feature>
<feature type="transmembrane region" description="Helical" evidence="8">
    <location>
        <begin position="141"/>
        <end position="164"/>
    </location>
</feature>
<dbReference type="FunFam" id="1.20.1250.20:FF:000290">
    <property type="entry name" value="Unc-93 homolog A"/>
    <property type="match status" value="1"/>
</dbReference>
<evidence type="ECO:0000313" key="9">
    <source>
        <dbReference type="EMBL" id="KAK7151110.1"/>
    </source>
</evidence>
<dbReference type="InterPro" id="IPR010291">
    <property type="entry name" value="Ion_channel_UNC-93"/>
</dbReference>
<feature type="transmembrane region" description="Helical" evidence="8">
    <location>
        <begin position="262"/>
        <end position="281"/>
    </location>
</feature>
<dbReference type="Pfam" id="PF05978">
    <property type="entry name" value="UNC-93"/>
    <property type="match status" value="2"/>
</dbReference>
<dbReference type="CDD" id="cd17406">
    <property type="entry name" value="MFS_unc93A_like"/>
    <property type="match status" value="1"/>
</dbReference>
<reference evidence="9 10" key="1">
    <citation type="submission" date="2024-02" db="EMBL/GenBank/DDBJ databases">
        <title>Chromosome-level genome assembly of the Eurasian Minnow (Phoxinus phoxinus).</title>
        <authorList>
            <person name="Oriowo T.O."/>
            <person name="Martin S."/>
            <person name="Stange M."/>
            <person name="Chrysostomakis Y."/>
            <person name="Brown T."/>
            <person name="Winkler S."/>
            <person name="Kukowka S."/>
            <person name="Myers E.W."/>
            <person name="Bohne A."/>
        </authorList>
    </citation>
    <scope>NUCLEOTIDE SEQUENCE [LARGE SCALE GENOMIC DNA]</scope>
    <source>
        <strain evidence="9">ZFMK-TIS-60720</strain>
        <tissue evidence="9">Whole Organism</tissue>
    </source>
</reference>
<dbReference type="PANTHER" id="PTHR19444:SF13">
    <property type="entry name" value="PROTEIN UNC-93 HOMOLOG A"/>
    <property type="match status" value="1"/>
</dbReference>
<feature type="transmembrane region" description="Helical" evidence="8">
    <location>
        <begin position="101"/>
        <end position="121"/>
    </location>
</feature>
<dbReference type="GO" id="GO:0016020">
    <property type="term" value="C:membrane"/>
    <property type="evidence" value="ECO:0007669"/>
    <property type="project" value="UniProtKB-SubCell"/>
</dbReference>
<evidence type="ECO:0000256" key="5">
    <source>
        <dbReference type="ARBA" id="ARBA00023136"/>
    </source>
</evidence>
<comment type="subcellular location">
    <subcellularLocation>
        <location evidence="1">Membrane</location>
        <topology evidence="1">Multi-pass membrane protein</topology>
    </subcellularLocation>
</comment>
<evidence type="ECO:0000313" key="10">
    <source>
        <dbReference type="Proteomes" id="UP001364617"/>
    </source>
</evidence>
<dbReference type="Gene3D" id="1.20.1250.20">
    <property type="entry name" value="MFS general substrate transporter like domains"/>
    <property type="match status" value="1"/>
</dbReference>
<feature type="transmembrane region" description="Helical" evidence="8">
    <location>
        <begin position="416"/>
        <end position="433"/>
    </location>
</feature>
<protein>
    <recommendedName>
        <fullName evidence="7">Protein unc-93 homolog A</fullName>
    </recommendedName>
</protein>
<feature type="transmembrane region" description="Helical" evidence="8">
    <location>
        <begin position="73"/>
        <end position="95"/>
    </location>
</feature>
<name>A0AAN9H4W5_9TELE</name>
<keyword evidence="5 8" id="KW-0472">Membrane</keyword>
<evidence type="ECO:0000256" key="7">
    <source>
        <dbReference type="ARBA" id="ARBA00040854"/>
    </source>
</evidence>
<dbReference type="Proteomes" id="UP001364617">
    <property type="component" value="Unassembled WGS sequence"/>
</dbReference>
<dbReference type="AlphaFoldDB" id="A0AAN9H4W5"/>
<proteinExistence type="inferred from homology"/>
<dbReference type="PANTHER" id="PTHR19444">
    <property type="entry name" value="UNC-93 RELATED"/>
    <property type="match status" value="1"/>
</dbReference>
<dbReference type="EMBL" id="JAYKXH010000012">
    <property type="protein sequence ID" value="KAK7151110.1"/>
    <property type="molecule type" value="Genomic_DNA"/>
</dbReference>
<dbReference type="InterPro" id="IPR051951">
    <property type="entry name" value="UNC-93_regulatory"/>
</dbReference>
<feature type="transmembrane region" description="Helical" evidence="8">
    <location>
        <begin position="43"/>
        <end position="61"/>
    </location>
</feature>
<feature type="transmembrane region" description="Helical" evidence="8">
    <location>
        <begin position="390"/>
        <end position="410"/>
    </location>
</feature>
<evidence type="ECO:0000256" key="6">
    <source>
        <dbReference type="ARBA" id="ARBA00023180"/>
    </source>
</evidence>
<comment type="similarity">
    <text evidence="2">Belongs to the unc-93 family.</text>
</comment>
<accession>A0AAN9H4W5</accession>
<evidence type="ECO:0000256" key="3">
    <source>
        <dbReference type="ARBA" id="ARBA00022692"/>
    </source>
</evidence>
<evidence type="ECO:0000256" key="2">
    <source>
        <dbReference type="ARBA" id="ARBA00009172"/>
    </source>
</evidence>
<evidence type="ECO:0000256" key="1">
    <source>
        <dbReference type="ARBA" id="ARBA00004141"/>
    </source>
</evidence>
<evidence type="ECO:0000256" key="8">
    <source>
        <dbReference type="SAM" id="Phobius"/>
    </source>
</evidence>
<dbReference type="InterPro" id="IPR036259">
    <property type="entry name" value="MFS_trans_sf"/>
</dbReference>
<keyword evidence="3 8" id="KW-0812">Transmembrane</keyword>
<keyword evidence="4 8" id="KW-1133">Transmembrane helix</keyword>
<gene>
    <name evidence="9" type="ORF">R3I93_012143</name>
</gene>
<feature type="transmembrane region" description="Helical" evidence="8">
    <location>
        <begin position="293"/>
        <end position="313"/>
    </location>
</feature>
<evidence type="ECO:0000256" key="4">
    <source>
        <dbReference type="ARBA" id="ARBA00022989"/>
    </source>
</evidence>
<feature type="transmembrane region" description="Helical" evidence="8">
    <location>
        <begin position="203"/>
        <end position="226"/>
    </location>
</feature>
<sequence>MKKFMSRTTKNVLVVSFGFLLLFTAYGGLQSLQSSLNAEDGMGVISLSVIYGAIILSSMFLPPIMIKNLGCKWTIVLSMGCYVAYSFGNLAPGWASLMTTSAILGMGGSPLWSAKCTYLTISGNMRGQKINKKGQDLINQYFGIFFFIFQSSAVWGNLMSSLIFGQDSNIAEVPEENLQFCGVATCLDNFTIVGNSTRPARHLVNTLLGCYIGVGVLAMIFVAVFLDNIDQGLAKEFRKNKGNESFCSTFLATFKLLRDPRLLLLIPLTMFSGFEQSFLSGEYTKNYVTCALGIHYVGFVMICFGATNSLCSFAFGRLAQYTGRIALFCLAALTNLGCFVGLLYWEPHPNQLPVFFVFPALWGMADAVWQTQTNALYGILFAEHKEAAFANYRMWESLGFVIAFAYSTFICLSTKIYIALAVLALTMVTYLYVEYQEYKHPTPPVIMDDLHKPEKADLKELSDKVIAQTHL</sequence>
<keyword evidence="10" id="KW-1185">Reference proteome</keyword>
<keyword evidence="6" id="KW-0325">Glycoprotein</keyword>
<comment type="caution">
    <text evidence="9">The sequence shown here is derived from an EMBL/GenBank/DDBJ whole genome shotgun (WGS) entry which is preliminary data.</text>
</comment>